<organism evidence="1 2">
    <name type="scientific">Massarina eburnea CBS 473.64</name>
    <dbReference type="NCBI Taxonomy" id="1395130"/>
    <lineage>
        <taxon>Eukaryota</taxon>
        <taxon>Fungi</taxon>
        <taxon>Dikarya</taxon>
        <taxon>Ascomycota</taxon>
        <taxon>Pezizomycotina</taxon>
        <taxon>Dothideomycetes</taxon>
        <taxon>Pleosporomycetidae</taxon>
        <taxon>Pleosporales</taxon>
        <taxon>Massarineae</taxon>
        <taxon>Massarinaceae</taxon>
        <taxon>Massarina</taxon>
    </lineage>
</organism>
<dbReference type="InterPro" id="IPR051678">
    <property type="entry name" value="AGP_Transferase"/>
</dbReference>
<dbReference type="AlphaFoldDB" id="A0A6A6S411"/>
<evidence type="ECO:0000313" key="2">
    <source>
        <dbReference type="Proteomes" id="UP000799753"/>
    </source>
</evidence>
<sequence length="193" mass="21894">MPGYISTRYPDSTAVKTGRQIILDERSTLELALGKAAKEGENYICKNFVPGERLDLLCPDMTTEGKDGICEQRNVILTEMRSIPWGTELIGSCSGVMCLPYKDKVTFSLSFYFDLARTISSPIRSAMFKKLRNNYCIVFFHGDLAQHKILVQDGRITGLLDWEYAGDRGNMIPPRIYEDELACHQSVLRMQRP</sequence>
<dbReference type="PANTHER" id="PTHR21310:SF58">
    <property type="entry name" value="AMINOGLYCOSIDE PHOSPHOTRANSFERASE DOMAIN-CONTAINING PROTEIN"/>
    <property type="match status" value="1"/>
</dbReference>
<dbReference type="Gene3D" id="3.90.1200.10">
    <property type="match status" value="1"/>
</dbReference>
<proteinExistence type="predicted"/>
<reference evidence="1" key="1">
    <citation type="journal article" date="2020" name="Stud. Mycol.">
        <title>101 Dothideomycetes genomes: a test case for predicting lifestyles and emergence of pathogens.</title>
        <authorList>
            <person name="Haridas S."/>
            <person name="Albert R."/>
            <person name="Binder M."/>
            <person name="Bloem J."/>
            <person name="Labutti K."/>
            <person name="Salamov A."/>
            <person name="Andreopoulos B."/>
            <person name="Baker S."/>
            <person name="Barry K."/>
            <person name="Bills G."/>
            <person name="Bluhm B."/>
            <person name="Cannon C."/>
            <person name="Castanera R."/>
            <person name="Culley D."/>
            <person name="Daum C."/>
            <person name="Ezra D."/>
            <person name="Gonzalez J."/>
            <person name="Henrissat B."/>
            <person name="Kuo A."/>
            <person name="Liang C."/>
            <person name="Lipzen A."/>
            <person name="Lutzoni F."/>
            <person name="Magnuson J."/>
            <person name="Mondo S."/>
            <person name="Nolan M."/>
            <person name="Ohm R."/>
            <person name="Pangilinan J."/>
            <person name="Park H.-J."/>
            <person name="Ramirez L."/>
            <person name="Alfaro M."/>
            <person name="Sun H."/>
            <person name="Tritt A."/>
            <person name="Yoshinaga Y."/>
            <person name="Zwiers L.-H."/>
            <person name="Turgeon B."/>
            <person name="Goodwin S."/>
            <person name="Spatafora J."/>
            <person name="Crous P."/>
            <person name="Grigoriev I."/>
        </authorList>
    </citation>
    <scope>NUCLEOTIDE SEQUENCE</scope>
    <source>
        <strain evidence="1">CBS 473.64</strain>
    </source>
</reference>
<evidence type="ECO:0000313" key="1">
    <source>
        <dbReference type="EMBL" id="KAF2642017.1"/>
    </source>
</evidence>
<dbReference type="PANTHER" id="PTHR21310">
    <property type="entry name" value="AMINOGLYCOSIDE PHOSPHOTRANSFERASE-RELATED-RELATED"/>
    <property type="match status" value="1"/>
</dbReference>
<dbReference type="Proteomes" id="UP000799753">
    <property type="component" value="Unassembled WGS sequence"/>
</dbReference>
<accession>A0A6A6S411</accession>
<name>A0A6A6S411_9PLEO</name>
<keyword evidence="2" id="KW-1185">Reference proteome</keyword>
<protein>
    <submittedName>
        <fullName evidence="1">Uncharacterized protein</fullName>
    </submittedName>
</protein>
<dbReference type="SUPFAM" id="SSF56112">
    <property type="entry name" value="Protein kinase-like (PK-like)"/>
    <property type="match status" value="1"/>
</dbReference>
<dbReference type="EMBL" id="MU006782">
    <property type="protein sequence ID" value="KAF2642017.1"/>
    <property type="molecule type" value="Genomic_DNA"/>
</dbReference>
<dbReference type="OrthoDB" id="2906425at2759"/>
<gene>
    <name evidence="1" type="ORF">P280DRAFT_489353</name>
</gene>
<dbReference type="InterPro" id="IPR011009">
    <property type="entry name" value="Kinase-like_dom_sf"/>
</dbReference>